<feature type="compositionally biased region" description="Low complexity" evidence="1">
    <location>
        <begin position="107"/>
        <end position="118"/>
    </location>
</feature>
<reference evidence="2" key="2">
    <citation type="submission" date="2023-05" db="EMBL/GenBank/DDBJ databases">
        <authorList>
            <consortium name="Lawrence Berkeley National Laboratory"/>
            <person name="Steindorff A."/>
            <person name="Hensen N."/>
            <person name="Bonometti L."/>
            <person name="Westerberg I."/>
            <person name="Brannstrom I.O."/>
            <person name="Guillou S."/>
            <person name="Cros-Aarteil S."/>
            <person name="Calhoun S."/>
            <person name="Haridas S."/>
            <person name="Kuo A."/>
            <person name="Mondo S."/>
            <person name="Pangilinan J."/>
            <person name="Riley R."/>
            <person name="Labutti K."/>
            <person name="Andreopoulos B."/>
            <person name="Lipzen A."/>
            <person name="Chen C."/>
            <person name="Yanf M."/>
            <person name="Daum C."/>
            <person name="Ng V."/>
            <person name="Clum A."/>
            <person name="Ohm R."/>
            <person name="Martin F."/>
            <person name="Silar P."/>
            <person name="Natvig D."/>
            <person name="Lalanne C."/>
            <person name="Gautier V."/>
            <person name="Ament-Velasquez S.L."/>
            <person name="Kruys A."/>
            <person name="Hutchinson M.I."/>
            <person name="Powell A.J."/>
            <person name="Barry K."/>
            <person name="Miller A.N."/>
            <person name="Grigoriev I.V."/>
            <person name="Debuchy R."/>
            <person name="Gladieux P."/>
            <person name="Thoren M.H."/>
            <person name="Johannesson H."/>
        </authorList>
    </citation>
    <scope>NUCLEOTIDE SEQUENCE</scope>
    <source>
        <strain evidence="2">CBS 103.79</strain>
    </source>
</reference>
<feature type="region of interest" description="Disordered" evidence="1">
    <location>
        <begin position="69"/>
        <end position="339"/>
    </location>
</feature>
<proteinExistence type="predicted"/>
<keyword evidence="3" id="KW-1185">Reference proteome</keyword>
<evidence type="ECO:0000256" key="1">
    <source>
        <dbReference type="SAM" id="MobiDB-lite"/>
    </source>
</evidence>
<dbReference type="EMBL" id="MU855354">
    <property type="protein sequence ID" value="KAK3905567.1"/>
    <property type="molecule type" value="Genomic_DNA"/>
</dbReference>
<dbReference type="AlphaFoldDB" id="A0AAN6RW28"/>
<accession>A0AAN6RW28</accession>
<feature type="compositionally biased region" description="Low complexity" evidence="1">
    <location>
        <begin position="319"/>
        <end position="329"/>
    </location>
</feature>
<sequence length="469" mass="51967">MESSSLTKAHDHARAAAIATQTADTTVAINEHTHAAGEFANASRSTSSVEALRTLKLLEQHHKRLSELLKLPIGRPRQAAADDTPEDEKEGRAQADDAASTPPANDPTSPTSTKSAAAKPPPSLPQHRYPGRNLSSSIANNLASARGIRAKYSTQPLTPSVSNDQAPGSLEVHPRREGSFKNKTPDQQDHNRKPSWVPPVIQEDTETEAPKPEPRKRRDKQLPPSSEPDLSKIYSRATLRSLARDGPGPNDSFYVVPTSGHTASYASILNHENKEKRRMAASIHRGPDADDDNEDDDDFVDARESQAPGSPTSSRRHQQQQQTQQQQKPPRTRSEKELRNMVEELHLENSSLKDVLDKVSKRLHAFELNSQSSHLALAQSLRLQQPGSPTTSSSSDPPGVGVSATEETLRRRNRELEEQLSEMVKRMESMDKDHLKLQLTVEKYRERWEKLKAGAKARRENAVPSSREP</sequence>
<evidence type="ECO:0000313" key="2">
    <source>
        <dbReference type="EMBL" id="KAK3905567.1"/>
    </source>
</evidence>
<protein>
    <submittedName>
        <fullName evidence="2">Uncharacterized protein</fullName>
    </submittedName>
</protein>
<organism evidence="2 3">
    <name type="scientific">Staphylotrichum tortipilum</name>
    <dbReference type="NCBI Taxonomy" id="2831512"/>
    <lineage>
        <taxon>Eukaryota</taxon>
        <taxon>Fungi</taxon>
        <taxon>Dikarya</taxon>
        <taxon>Ascomycota</taxon>
        <taxon>Pezizomycotina</taxon>
        <taxon>Sordariomycetes</taxon>
        <taxon>Sordariomycetidae</taxon>
        <taxon>Sordariales</taxon>
        <taxon>Chaetomiaceae</taxon>
        <taxon>Staphylotrichum</taxon>
    </lineage>
</organism>
<reference evidence="2" key="1">
    <citation type="journal article" date="2023" name="Mol. Phylogenet. Evol.">
        <title>Genome-scale phylogeny and comparative genomics of the fungal order Sordariales.</title>
        <authorList>
            <person name="Hensen N."/>
            <person name="Bonometti L."/>
            <person name="Westerberg I."/>
            <person name="Brannstrom I.O."/>
            <person name="Guillou S."/>
            <person name="Cros-Aarteil S."/>
            <person name="Calhoun S."/>
            <person name="Haridas S."/>
            <person name="Kuo A."/>
            <person name="Mondo S."/>
            <person name="Pangilinan J."/>
            <person name="Riley R."/>
            <person name="LaButti K."/>
            <person name="Andreopoulos B."/>
            <person name="Lipzen A."/>
            <person name="Chen C."/>
            <person name="Yan M."/>
            <person name="Daum C."/>
            <person name="Ng V."/>
            <person name="Clum A."/>
            <person name="Steindorff A."/>
            <person name="Ohm R.A."/>
            <person name="Martin F."/>
            <person name="Silar P."/>
            <person name="Natvig D.O."/>
            <person name="Lalanne C."/>
            <person name="Gautier V."/>
            <person name="Ament-Velasquez S.L."/>
            <person name="Kruys A."/>
            <person name="Hutchinson M.I."/>
            <person name="Powell A.J."/>
            <person name="Barry K."/>
            <person name="Miller A.N."/>
            <person name="Grigoriev I.V."/>
            <person name="Debuchy R."/>
            <person name="Gladieux P."/>
            <person name="Hiltunen Thoren M."/>
            <person name="Johannesson H."/>
        </authorList>
    </citation>
    <scope>NUCLEOTIDE SEQUENCE</scope>
    <source>
        <strain evidence="2">CBS 103.79</strain>
    </source>
</reference>
<feature type="compositionally biased region" description="Acidic residues" evidence="1">
    <location>
        <begin position="289"/>
        <end position="299"/>
    </location>
</feature>
<feature type="compositionally biased region" description="Low complexity" evidence="1">
    <location>
        <begin position="377"/>
        <end position="403"/>
    </location>
</feature>
<gene>
    <name evidence="2" type="ORF">C8A05DRAFT_30632</name>
</gene>
<name>A0AAN6RW28_9PEZI</name>
<feature type="compositionally biased region" description="Polar residues" evidence="1">
    <location>
        <begin position="152"/>
        <end position="166"/>
    </location>
</feature>
<evidence type="ECO:0000313" key="3">
    <source>
        <dbReference type="Proteomes" id="UP001303889"/>
    </source>
</evidence>
<feature type="compositionally biased region" description="Basic and acidic residues" evidence="1">
    <location>
        <begin position="172"/>
        <end position="192"/>
    </location>
</feature>
<dbReference type="PANTHER" id="PTHR40130">
    <property type="entry name" value="EXPRESSED PROTEIN"/>
    <property type="match status" value="1"/>
</dbReference>
<feature type="compositionally biased region" description="Low complexity" evidence="1">
    <location>
        <begin position="133"/>
        <end position="145"/>
    </location>
</feature>
<feature type="region of interest" description="Disordered" evidence="1">
    <location>
        <begin position="377"/>
        <end position="411"/>
    </location>
</feature>
<dbReference type="Gene3D" id="1.20.58.80">
    <property type="entry name" value="Phosphotransferase system, lactose/cellobiose-type IIA subunit"/>
    <property type="match status" value="1"/>
</dbReference>
<dbReference type="Proteomes" id="UP001303889">
    <property type="component" value="Unassembled WGS sequence"/>
</dbReference>
<comment type="caution">
    <text evidence="2">The sequence shown here is derived from an EMBL/GenBank/DDBJ whole genome shotgun (WGS) entry which is preliminary data.</text>
</comment>
<dbReference type="PANTHER" id="PTHR40130:SF1">
    <property type="entry name" value="SPINDLE POLE BODY-ASSOCIATED PROTEIN CUT12 DOMAIN-CONTAINING PROTEIN"/>
    <property type="match status" value="1"/>
</dbReference>